<dbReference type="PANTHER" id="PTHR24269:SF16">
    <property type="entry name" value="PROTEIN SLG1"/>
    <property type="match status" value="1"/>
</dbReference>
<protein>
    <submittedName>
        <fullName evidence="8">WSC domain-containing protein</fullName>
    </submittedName>
</protein>
<accession>A0AA39U3M2</accession>
<dbReference type="Proteomes" id="UP001175000">
    <property type="component" value="Unassembled WGS sequence"/>
</dbReference>
<dbReference type="AlphaFoldDB" id="A0AA39U3M2"/>
<comment type="caution">
    <text evidence="8">The sequence shown here is derived from an EMBL/GenBank/DDBJ whole genome shotgun (WGS) entry which is preliminary data.</text>
</comment>
<keyword evidence="3" id="KW-0732">Signal</keyword>
<dbReference type="InterPro" id="IPR051836">
    <property type="entry name" value="Kremen_rcpt"/>
</dbReference>
<feature type="non-terminal residue" evidence="8">
    <location>
        <position position="340"/>
    </location>
</feature>
<dbReference type="PROSITE" id="PS51212">
    <property type="entry name" value="WSC"/>
    <property type="match status" value="1"/>
</dbReference>
<keyword evidence="9" id="KW-1185">Reference proteome</keyword>
<dbReference type="SMART" id="SM00321">
    <property type="entry name" value="WSC"/>
    <property type="match status" value="1"/>
</dbReference>
<proteinExistence type="predicted"/>
<keyword evidence="2" id="KW-0812">Transmembrane</keyword>
<keyword evidence="6" id="KW-0325">Glycoprotein</keyword>
<keyword evidence="4" id="KW-1133">Transmembrane helix</keyword>
<evidence type="ECO:0000256" key="6">
    <source>
        <dbReference type="ARBA" id="ARBA00023180"/>
    </source>
</evidence>
<name>A0AA39U3M2_9PEZI</name>
<feature type="domain" description="WSC" evidence="7">
    <location>
        <begin position="120"/>
        <end position="214"/>
    </location>
</feature>
<dbReference type="GO" id="GO:0005886">
    <property type="term" value="C:plasma membrane"/>
    <property type="evidence" value="ECO:0007669"/>
    <property type="project" value="TreeGrafter"/>
</dbReference>
<evidence type="ECO:0000313" key="9">
    <source>
        <dbReference type="Proteomes" id="UP001175000"/>
    </source>
</evidence>
<evidence type="ECO:0000256" key="4">
    <source>
        <dbReference type="ARBA" id="ARBA00022989"/>
    </source>
</evidence>
<evidence type="ECO:0000256" key="2">
    <source>
        <dbReference type="ARBA" id="ARBA00022692"/>
    </source>
</evidence>
<keyword evidence="5" id="KW-0472">Membrane</keyword>
<gene>
    <name evidence="8" type="ORF">B0T14DRAFT_439728</name>
</gene>
<dbReference type="Pfam" id="PF01822">
    <property type="entry name" value="WSC"/>
    <property type="match status" value="1"/>
</dbReference>
<evidence type="ECO:0000256" key="3">
    <source>
        <dbReference type="ARBA" id="ARBA00022729"/>
    </source>
</evidence>
<comment type="subcellular location">
    <subcellularLocation>
        <location evidence="1">Membrane</location>
        <topology evidence="1">Single-pass membrane protein</topology>
    </subcellularLocation>
</comment>
<evidence type="ECO:0000256" key="5">
    <source>
        <dbReference type="ARBA" id="ARBA00023136"/>
    </source>
</evidence>
<evidence type="ECO:0000256" key="1">
    <source>
        <dbReference type="ARBA" id="ARBA00004167"/>
    </source>
</evidence>
<evidence type="ECO:0000259" key="7">
    <source>
        <dbReference type="PROSITE" id="PS51212"/>
    </source>
</evidence>
<sequence>MASHTAAPGSGGNSGPCPGSGYTCDGCIDGWFCPPSQTPALPAPCGTGWPCYHCSGGWFCIPSPTPQPTTVTTCPTPPIRDVITEEPETVKTQITVTATTVVVARSVATAAEIFHPAVADWSYGGCYKDDIARSLKDSSITGPLSGGMTTDICITFCRSQGFALAGTKNSFQCFCGSVLFDSVLVEDTDCSEACSGDASQLCGGIESLSIWSADGKVTKNISPDRQFVMPVPTPGQSEMLVNTGGLRQMVIKVTTPVEVWPPPAATQSPAGSENAAQAKTYLANGNAGSDPADVDRIDVSGIASTVHAIVSAAIKEAHAIAASEVAKVNSMIAGARAIVG</sequence>
<organism evidence="8 9">
    <name type="scientific">Immersiella caudata</name>
    <dbReference type="NCBI Taxonomy" id="314043"/>
    <lineage>
        <taxon>Eukaryota</taxon>
        <taxon>Fungi</taxon>
        <taxon>Dikarya</taxon>
        <taxon>Ascomycota</taxon>
        <taxon>Pezizomycotina</taxon>
        <taxon>Sordariomycetes</taxon>
        <taxon>Sordariomycetidae</taxon>
        <taxon>Sordariales</taxon>
        <taxon>Lasiosphaeriaceae</taxon>
        <taxon>Immersiella</taxon>
    </lineage>
</organism>
<dbReference type="InterPro" id="IPR002889">
    <property type="entry name" value="WSC_carb-bd"/>
</dbReference>
<evidence type="ECO:0000313" key="8">
    <source>
        <dbReference type="EMBL" id="KAK0611060.1"/>
    </source>
</evidence>
<dbReference type="PANTHER" id="PTHR24269">
    <property type="entry name" value="KREMEN PROTEIN"/>
    <property type="match status" value="1"/>
</dbReference>
<reference evidence="8" key="1">
    <citation type="submission" date="2023-06" db="EMBL/GenBank/DDBJ databases">
        <title>Genome-scale phylogeny and comparative genomics of the fungal order Sordariales.</title>
        <authorList>
            <consortium name="Lawrence Berkeley National Laboratory"/>
            <person name="Hensen N."/>
            <person name="Bonometti L."/>
            <person name="Westerberg I."/>
            <person name="Brannstrom I.O."/>
            <person name="Guillou S."/>
            <person name="Cros-Aarteil S."/>
            <person name="Calhoun S."/>
            <person name="Haridas S."/>
            <person name="Kuo A."/>
            <person name="Mondo S."/>
            <person name="Pangilinan J."/>
            <person name="Riley R."/>
            <person name="Labutti K."/>
            <person name="Andreopoulos B."/>
            <person name="Lipzen A."/>
            <person name="Chen C."/>
            <person name="Yanf M."/>
            <person name="Daum C."/>
            <person name="Ng V."/>
            <person name="Clum A."/>
            <person name="Steindorff A."/>
            <person name="Ohm R."/>
            <person name="Martin F."/>
            <person name="Silar P."/>
            <person name="Natvig D."/>
            <person name="Lalanne C."/>
            <person name="Gautier V."/>
            <person name="Ament-Velasquez S.L."/>
            <person name="Kruys A."/>
            <person name="Hutchinson M.I."/>
            <person name="Powell A.J."/>
            <person name="Barry K."/>
            <person name="Miller A.N."/>
            <person name="Grigoriev I.V."/>
            <person name="Debuchy R."/>
            <person name="Gladieux P."/>
            <person name="Thoren M.H."/>
            <person name="Johannesson H."/>
        </authorList>
    </citation>
    <scope>NUCLEOTIDE SEQUENCE</scope>
    <source>
        <strain evidence="8">CBS 606.72</strain>
    </source>
</reference>
<dbReference type="EMBL" id="JAULSU010000007">
    <property type="protein sequence ID" value="KAK0611060.1"/>
    <property type="molecule type" value="Genomic_DNA"/>
</dbReference>